<keyword evidence="2" id="KW-1185">Reference proteome</keyword>
<gene>
    <name evidence="1" type="ORF">ACI1P1_20875</name>
</gene>
<dbReference type="EMBL" id="JBJURJ010000014">
    <property type="protein sequence ID" value="MFM9330749.1"/>
    <property type="molecule type" value="Genomic_DNA"/>
</dbReference>
<proteinExistence type="predicted"/>
<dbReference type="Proteomes" id="UP001631969">
    <property type="component" value="Unassembled WGS sequence"/>
</dbReference>
<comment type="caution">
    <text evidence="1">The sequence shown here is derived from an EMBL/GenBank/DDBJ whole genome shotgun (WGS) entry which is preliminary data.</text>
</comment>
<protein>
    <submittedName>
        <fullName evidence="1">DUF4062 domain-containing protein</fullName>
    </submittedName>
</protein>
<evidence type="ECO:0000313" key="2">
    <source>
        <dbReference type="Proteomes" id="UP001631969"/>
    </source>
</evidence>
<evidence type="ECO:0000313" key="1">
    <source>
        <dbReference type="EMBL" id="MFM9330749.1"/>
    </source>
</evidence>
<name>A0ACC7P590_9BACL</name>
<sequence length="324" mass="37144">MRKKLQVFVSSTYEDLKSERQAAVQAILNAGHIPAGMELFTAGDQSQKDTIKKWIDESDVYLLILGGRYGTIDESSGVSYTHWEYEYAGQIGKPRFAIVISDEALEEKVKRHGMSVMETKNEAKYREFRKDVLSKMCKLYNDEKDIALAIYPKMGEYSSQTDLYGWVHGSDIPDVKEILNANSRLQKEIENLKKQLDKQTKKSEATLFQGVPFEELIKLLGSTKVTIPRDFFGSKEEEIRTLLDTFLKTKTYYATGVTNNNPMSNDAKYLYFKLAPLLMTYGLLEKVKVAGVRFEKIQTSKVGFEFLKMIELQRLKIKDETEIV</sequence>
<accession>A0ACC7P590</accession>
<organism evidence="1 2">
    <name type="scientific">Paenibacillus mesotrionivorans</name>
    <dbReference type="NCBI Taxonomy" id="3160968"/>
    <lineage>
        <taxon>Bacteria</taxon>
        <taxon>Bacillati</taxon>
        <taxon>Bacillota</taxon>
        <taxon>Bacilli</taxon>
        <taxon>Bacillales</taxon>
        <taxon>Paenibacillaceae</taxon>
        <taxon>Paenibacillus</taxon>
    </lineage>
</organism>
<reference evidence="1" key="1">
    <citation type="submission" date="2024-12" db="EMBL/GenBank/DDBJ databases">
        <authorList>
            <person name="Wu N."/>
        </authorList>
    </citation>
    <scope>NUCLEOTIDE SEQUENCE</scope>
    <source>
        <strain evidence="1">P15</strain>
    </source>
</reference>